<keyword evidence="1" id="KW-1015">Disulfide bond</keyword>
<evidence type="ECO:0000313" key="5">
    <source>
        <dbReference type="EMBL" id="KAJ6217193.1"/>
    </source>
</evidence>
<dbReference type="SMART" id="SM00020">
    <property type="entry name" value="Tryp_SPc"/>
    <property type="match status" value="1"/>
</dbReference>
<dbReference type="PROSITE" id="PS50240">
    <property type="entry name" value="TRYPSIN_DOM"/>
    <property type="match status" value="2"/>
</dbReference>
<dbReference type="PROSITE" id="PS00134">
    <property type="entry name" value="TRYPSIN_HIS"/>
    <property type="match status" value="1"/>
</dbReference>
<dbReference type="InterPro" id="IPR033116">
    <property type="entry name" value="TRYPSIN_SER"/>
</dbReference>
<dbReference type="InterPro" id="IPR001314">
    <property type="entry name" value="Peptidase_S1A"/>
</dbReference>
<protein>
    <recommendedName>
        <fullName evidence="4">Peptidase S1 domain-containing protein</fullName>
    </recommendedName>
</protein>
<dbReference type="CDD" id="cd00190">
    <property type="entry name" value="Tryp_SPc"/>
    <property type="match status" value="1"/>
</dbReference>
<keyword evidence="3" id="KW-0720">Serine protease</keyword>
<keyword evidence="3" id="KW-0378">Hydrolase</keyword>
<evidence type="ECO:0000256" key="3">
    <source>
        <dbReference type="RuleBase" id="RU363034"/>
    </source>
</evidence>
<dbReference type="GO" id="GO:0006508">
    <property type="term" value="P:proteolysis"/>
    <property type="evidence" value="ECO:0007669"/>
    <property type="project" value="UniProtKB-KW"/>
</dbReference>
<feature type="domain" description="Peptidase S1" evidence="4">
    <location>
        <begin position="3"/>
        <end position="119"/>
    </location>
</feature>
<organism evidence="5 6">
    <name type="scientific">Blomia tropicalis</name>
    <name type="common">Mite</name>
    <dbReference type="NCBI Taxonomy" id="40697"/>
    <lineage>
        <taxon>Eukaryota</taxon>
        <taxon>Metazoa</taxon>
        <taxon>Ecdysozoa</taxon>
        <taxon>Arthropoda</taxon>
        <taxon>Chelicerata</taxon>
        <taxon>Arachnida</taxon>
        <taxon>Acari</taxon>
        <taxon>Acariformes</taxon>
        <taxon>Sarcoptiformes</taxon>
        <taxon>Astigmata</taxon>
        <taxon>Glycyphagoidea</taxon>
        <taxon>Echimyopodidae</taxon>
        <taxon>Blomia</taxon>
    </lineage>
</organism>
<dbReference type="PROSITE" id="PS00135">
    <property type="entry name" value="TRYPSIN_SER"/>
    <property type="match status" value="1"/>
</dbReference>
<dbReference type="OMA" id="GTHNAFC"/>
<dbReference type="EMBL" id="JAPWDV010000003">
    <property type="protein sequence ID" value="KAJ6217193.1"/>
    <property type="molecule type" value="Genomic_DNA"/>
</dbReference>
<dbReference type="SUPFAM" id="SSF50494">
    <property type="entry name" value="Trypsin-like serine proteases"/>
    <property type="match status" value="2"/>
</dbReference>
<accession>A0A9Q0RIS6</accession>
<dbReference type="Gene3D" id="2.40.10.10">
    <property type="entry name" value="Trypsin-like serine proteases"/>
    <property type="match status" value="2"/>
</dbReference>
<name>A0A9Q0RIS6_BLOTA</name>
<evidence type="ECO:0000256" key="2">
    <source>
        <dbReference type="ARBA" id="ARBA00024195"/>
    </source>
</evidence>
<dbReference type="InterPro" id="IPR009003">
    <property type="entry name" value="Peptidase_S1_PA"/>
</dbReference>
<dbReference type="GO" id="GO:0004252">
    <property type="term" value="F:serine-type endopeptidase activity"/>
    <property type="evidence" value="ECO:0007669"/>
    <property type="project" value="InterPro"/>
</dbReference>
<dbReference type="FunFam" id="2.40.10.10:FF:000002">
    <property type="entry name" value="Transmembrane protease serine"/>
    <property type="match status" value="1"/>
</dbReference>
<comment type="caution">
    <text evidence="5">The sequence shown here is derived from an EMBL/GenBank/DDBJ whole genome shotgun (WGS) entry which is preliminary data.</text>
</comment>
<feature type="domain" description="Peptidase S1" evidence="4">
    <location>
        <begin position="139"/>
        <end position="385"/>
    </location>
</feature>
<sequence length="400" mass="43456">MGIINGHKVPEGKYPFMVALIDKQTQQVFCGGSILNAFTILTAAHCVVIGETNGIYPKDVQIMIGQTDRRIKSPENLFDMKSWTYHKDFVLENVPGGMDIAIAVLTRPIDFGKLNSDYVYGNLNIMDKANVPNGLILGIINGAKVPEGKYPFMAAFVVKGTHNAFCGGSVLNAITILTAAHCVITAESSSIYASDVQVQVGKVDRYLGTSETTFDVKSWTYRKNFSMNAFSDGSDVALAFLKRPIDFSKLKNVSKVCIPEPNIVPDGTDCIVMGWGLQKSGVSSSQPGALMETNVVLRTVHDCNQVDNFYNDKSLYCAGKSMVNGKLSNDACQGDSGGPLVCPIQDNKQSLVQFGIVSFGSGCGKVPGFYTKVSTFISWIKDTINNETTKIKKLVKKPKH</sequence>
<dbReference type="InterPro" id="IPR018114">
    <property type="entry name" value="TRYPSIN_HIS"/>
</dbReference>
<evidence type="ECO:0000313" key="6">
    <source>
        <dbReference type="Proteomes" id="UP001142055"/>
    </source>
</evidence>
<dbReference type="AlphaFoldDB" id="A0A9Q0RIS6"/>
<gene>
    <name evidence="5" type="ORF">RDWZM_008350</name>
</gene>
<dbReference type="PANTHER" id="PTHR24250">
    <property type="entry name" value="CHYMOTRYPSIN-RELATED"/>
    <property type="match status" value="1"/>
</dbReference>
<evidence type="ECO:0000256" key="1">
    <source>
        <dbReference type="ARBA" id="ARBA00023157"/>
    </source>
</evidence>
<dbReference type="PRINTS" id="PR00722">
    <property type="entry name" value="CHYMOTRYPSIN"/>
</dbReference>
<dbReference type="Proteomes" id="UP001142055">
    <property type="component" value="Chromosome 3"/>
</dbReference>
<dbReference type="Pfam" id="PF00089">
    <property type="entry name" value="Trypsin"/>
    <property type="match status" value="2"/>
</dbReference>
<dbReference type="InterPro" id="IPR001254">
    <property type="entry name" value="Trypsin_dom"/>
</dbReference>
<keyword evidence="3" id="KW-0645">Protease</keyword>
<keyword evidence="6" id="KW-1185">Reference proteome</keyword>
<dbReference type="InterPro" id="IPR043504">
    <property type="entry name" value="Peptidase_S1_PA_chymotrypsin"/>
</dbReference>
<comment type="similarity">
    <text evidence="2">Belongs to the peptidase S1 family. CLIP subfamily.</text>
</comment>
<evidence type="ECO:0000259" key="4">
    <source>
        <dbReference type="PROSITE" id="PS50240"/>
    </source>
</evidence>
<reference evidence="5" key="1">
    <citation type="submission" date="2022-12" db="EMBL/GenBank/DDBJ databases">
        <title>Genome assemblies of Blomia tropicalis.</title>
        <authorList>
            <person name="Cui Y."/>
        </authorList>
    </citation>
    <scope>NUCLEOTIDE SEQUENCE</scope>
    <source>
        <tissue evidence="5">Adult mites</tissue>
    </source>
</reference>
<proteinExistence type="inferred from homology"/>